<dbReference type="EMBL" id="JBHTJT010000007">
    <property type="protein sequence ID" value="MFD0979193.1"/>
    <property type="molecule type" value="Genomic_DNA"/>
</dbReference>
<feature type="domain" description="Enoyl reductase (ER)" evidence="7">
    <location>
        <begin position="10"/>
        <end position="343"/>
    </location>
</feature>
<keyword evidence="3 6" id="KW-0479">Metal-binding</keyword>
<dbReference type="InterPro" id="IPR013154">
    <property type="entry name" value="ADH-like_N"/>
</dbReference>
<dbReference type="InterPro" id="IPR013149">
    <property type="entry name" value="ADH-like_C"/>
</dbReference>
<dbReference type="RefSeq" id="WP_386073507.1">
    <property type="nucleotide sequence ID" value="NZ_JBHTJT010000007.1"/>
</dbReference>
<evidence type="ECO:0000313" key="8">
    <source>
        <dbReference type="EMBL" id="MFD0979193.1"/>
    </source>
</evidence>
<keyword evidence="5" id="KW-0560">Oxidoreductase</keyword>
<protein>
    <submittedName>
        <fullName evidence="8">L-idonate 5-dehydrogenase</fullName>
    </submittedName>
</protein>
<name>A0ABW3IM57_9RHOB</name>
<dbReference type="Proteomes" id="UP001597108">
    <property type="component" value="Unassembled WGS sequence"/>
</dbReference>
<evidence type="ECO:0000256" key="1">
    <source>
        <dbReference type="ARBA" id="ARBA00001947"/>
    </source>
</evidence>
<dbReference type="InterPro" id="IPR002328">
    <property type="entry name" value="ADH_Zn_CS"/>
</dbReference>
<dbReference type="Pfam" id="PF00107">
    <property type="entry name" value="ADH_zinc_N"/>
    <property type="match status" value="1"/>
</dbReference>
<dbReference type="SUPFAM" id="SSF50129">
    <property type="entry name" value="GroES-like"/>
    <property type="match status" value="1"/>
</dbReference>
<evidence type="ECO:0000256" key="2">
    <source>
        <dbReference type="ARBA" id="ARBA00008072"/>
    </source>
</evidence>
<evidence type="ECO:0000313" key="9">
    <source>
        <dbReference type="Proteomes" id="UP001597108"/>
    </source>
</evidence>
<dbReference type="InterPro" id="IPR036291">
    <property type="entry name" value="NAD(P)-bd_dom_sf"/>
</dbReference>
<dbReference type="PANTHER" id="PTHR43161">
    <property type="entry name" value="SORBITOL DEHYDROGENASE"/>
    <property type="match status" value="1"/>
</dbReference>
<evidence type="ECO:0000256" key="3">
    <source>
        <dbReference type="ARBA" id="ARBA00022723"/>
    </source>
</evidence>
<dbReference type="PROSITE" id="PS00059">
    <property type="entry name" value="ADH_ZINC"/>
    <property type="match status" value="1"/>
</dbReference>
<dbReference type="Gene3D" id="3.90.180.10">
    <property type="entry name" value="Medium-chain alcohol dehydrogenases, catalytic domain"/>
    <property type="match status" value="1"/>
</dbReference>
<reference evidence="9" key="1">
    <citation type="journal article" date="2019" name="Int. J. Syst. Evol. Microbiol.">
        <title>The Global Catalogue of Microorganisms (GCM) 10K type strain sequencing project: providing services to taxonomists for standard genome sequencing and annotation.</title>
        <authorList>
            <consortium name="The Broad Institute Genomics Platform"/>
            <consortium name="The Broad Institute Genome Sequencing Center for Infectious Disease"/>
            <person name="Wu L."/>
            <person name="Ma J."/>
        </authorList>
    </citation>
    <scope>NUCLEOTIDE SEQUENCE [LARGE SCALE GENOMIC DNA]</scope>
    <source>
        <strain evidence="9">CCUG 60524</strain>
    </source>
</reference>
<evidence type="ECO:0000256" key="6">
    <source>
        <dbReference type="RuleBase" id="RU361277"/>
    </source>
</evidence>
<comment type="similarity">
    <text evidence="2 6">Belongs to the zinc-containing alcohol dehydrogenase family.</text>
</comment>
<proteinExistence type="inferred from homology"/>
<comment type="cofactor">
    <cofactor evidence="1 6">
        <name>Zn(2+)</name>
        <dbReference type="ChEBI" id="CHEBI:29105"/>
    </cofactor>
</comment>
<dbReference type="SMART" id="SM00829">
    <property type="entry name" value="PKS_ER"/>
    <property type="match status" value="1"/>
</dbReference>
<gene>
    <name evidence="8" type="ORF">ACFQ2S_05950</name>
</gene>
<accession>A0ABW3IM57</accession>
<organism evidence="8 9">
    <name type="scientific">Tropicimonas aquimaris</name>
    <dbReference type="NCBI Taxonomy" id="914152"/>
    <lineage>
        <taxon>Bacteria</taxon>
        <taxon>Pseudomonadati</taxon>
        <taxon>Pseudomonadota</taxon>
        <taxon>Alphaproteobacteria</taxon>
        <taxon>Rhodobacterales</taxon>
        <taxon>Roseobacteraceae</taxon>
        <taxon>Tropicimonas</taxon>
    </lineage>
</organism>
<comment type="caution">
    <text evidence="8">The sequence shown here is derived from an EMBL/GenBank/DDBJ whole genome shotgun (WGS) entry which is preliminary data.</text>
</comment>
<dbReference type="InterPro" id="IPR020843">
    <property type="entry name" value="ER"/>
</dbReference>
<dbReference type="SUPFAM" id="SSF51735">
    <property type="entry name" value="NAD(P)-binding Rossmann-fold domains"/>
    <property type="match status" value="1"/>
</dbReference>
<dbReference type="Gene3D" id="3.40.50.720">
    <property type="entry name" value="NAD(P)-binding Rossmann-like Domain"/>
    <property type="match status" value="1"/>
</dbReference>
<evidence type="ECO:0000256" key="4">
    <source>
        <dbReference type="ARBA" id="ARBA00022833"/>
    </source>
</evidence>
<evidence type="ECO:0000259" key="7">
    <source>
        <dbReference type="SMART" id="SM00829"/>
    </source>
</evidence>
<dbReference type="PANTHER" id="PTHR43161:SF9">
    <property type="entry name" value="SORBITOL DEHYDROGENASE"/>
    <property type="match status" value="1"/>
</dbReference>
<keyword evidence="9" id="KW-1185">Reference proteome</keyword>
<keyword evidence="4 6" id="KW-0862">Zinc</keyword>
<dbReference type="Pfam" id="PF08240">
    <property type="entry name" value="ADH_N"/>
    <property type="match status" value="1"/>
</dbReference>
<dbReference type="InterPro" id="IPR011032">
    <property type="entry name" value="GroES-like_sf"/>
</dbReference>
<dbReference type="CDD" id="cd08232">
    <property type="entry name" value="idonate-5-DH"/>
    <property type="match status" value="1"/>
</dbReference>
<evidence type="ECO:0000256" key="5">
    <source>
        <dbReference type="ARBA" id="ARBA00023002"/>
    </source>
</evidence>
<sequence length="346" mass="36172">METRVCRLHGQKDLHVETLPLAAPEAGYVLVAIGAGGICGSDLHYYQDGGFGPIRVREPIILGHEAAGTVVELGPDVTGLAVGDRVAISPSHPCGYCKYCDQGLPNHCLNMRFLGSAMRMPHENGLFRDRVAVKAGQCFKVAEGVSIGEAACSEPLSVCLHARSLAGDLAGRKVLVTGSGPIGALCTALAAEAGAAEIVVTDLQDVPLAVAGKMGANRTINVARDPDALAGYAADKGHFDVCFECTAVAPAIRSAIETLHPLGTLVQVGVAGDVTVPLNLIVAKEIVVKGTHRFHPEFAVAVDMINRRAVDVRPIITQTYPLEEALAAFEIAGDRSASVKVQLSFA</sequence>